<proteinExistence type="predicted"/>
<reference evidence="2 3" key="1">
    <citation type="submission" date="2024-02" db="EMBL/GenBank/DDBJ databases">
        <title>Chromosome-scale genome assembly of the rough periwinkle Littorina saxatilis.</title>
        <authorList>
            <person name="De Jode A."/>
            <person name="Faria R."/>
            <person name="Formenti G."/>
            <person name="Sims Y."/>
            <person name="Smith T.P."/>
            <person name="Tracey A."/>
            <person name="Wood J.M.D."/>
            <person name="Zagrodzka Z.B."/>
            <person name="Johannesson K."/>
            <person name="Butlin R.K."/>
            <person name="Leder E.H."/>
        </authorList>
    </citation>
    <scope>NUCLEOTIDE SEQUENCE [LARGE SCALE GENOMIC DNA]</scope>
    <source>
        <strain evidence="2">Snail1</strain>
        <tissue evidence="2">Muscle</tissue>
    </source>
</reference>
<dbReference type="AlphaFoldDB" id="A0AAN9BDK6"/>
<evidence type="ECO:0000313" key="2">
    <source>
        <dbReference type="EMBL" id="KAK7102729.1"/>
    </source>
</evidence>
<dbReference type="Gene3D" id="3.30.70.1820">
    <property type="entry name" value="L1 transposable element, RRM domain"/>
    <property type="match status" value="1"/>
</dbReference>
<feature type="region of interest" description="Disordered" evidence="1">
    <location>
        <begin position="184"/>
        <end position="220"/>
    </location>
</feature>
<sequence>MTRKKGQKRRQNNSSDKSSPGVGGSTTDSEKASKKKARVFEAGSPIDIPVFETDSDEFDMSDTNKRDKQVSLSEVGGAAVTSLDAHSRTVSNEDLLNEICSNRKVMESMKDTLDQLRGEVFELKTENDKLQKEVSESKKREEHMKSELGETRTLAHHTEERLNELDLYVRRNNLRIYGLSEGVESGGLNGGSSPSEQTRQGNGSGSGRQGNRDGQQLPEQQSECEKKVLALFNNKLSVKVSPEDIEAVHRLGRLQRDRSTPRGTIVRFVSRRIRDQILFNRRGLKGSGVVIVEDLTQTTQYLFHKVKEDAICEKAWTKNGKVIMKTKKGKVVYIRSLSELNDPTRRQSEWSSHASER</sequence>
<dbReference type="InterPro" id="IPR004244">
    <property type="entry name" value="Transposase_22"/>
</dbReference>
<dbReference type="EMBL" id="JBAMIC010000010">
    <property type="protein sequence ID" value="KAK7102729.1"/>
    <property type="molecule type" value="Genomic_DNA"/>
</dbReference>
<organism evidence="2 3">
    <name type="scientific">Littorina saxatilis</name>
    <dbReference type="NCBI Taxonomy" id="31220"/>
    <lineage>
        <taxon>Eukaryota</taxon>
        <taxon>Metazoa</taxon>
        <taxon>Spiralia</taxon>
        <taxon>Lophotrochozoa</taxon>
        <taxon>Mollusca</taxon>
        <taxon>Gastropoda</taxon>
        <taxon>Caenogastropoda</taxon>
        <taxon>Littorinimorpha</taxon>
        <taxon>Littorinoidea</taxon>
        <taxon>Littorinidae</taxon>
        <taxon>Littorina</taxon>
    </lineage>
</organism>
<keyword evidence="3" id="KW-1185">Reference proteome</keyword>
<feature type="compositionally biased region" description="Basic and acidic residues" evidence="1">
    <location>
        <begin position="129"/>
        <end position="150"/>
    </location>
</feature>
<gene>
    <name evidence="2" type="ORF">V1264_020910</name>
</gene>
<protein>
    <submittedName>
        <fullName evidence="2">Uncharacterized protein</fullName>
    </submittedName>
</protein>
<evidence type="ECO:0000313" key="3">
    <source>
        <dbReference type="Proteomes" id="UP001374579"/>
    </source>
</evidence>
<name>A0AAN9BDK6_9CAEN</name>
<dbReference type="Proteomes" id="UP001374579">
    <property type="component" value="Unassembled WGS sequence"/>
</dbReference>
<dbReference type="PANTHER" id="PTHR11505">
    <property type="entry name" value="L1 TRANSPOSABLE ELEMENT-RELATED"/>
    <property type="match status" value="1"/>
</dbReference>
<accession>A0AAN9BDK6</accession>
<evidence type="ECO:0000256" key="1">
    <source>
        <dbReference type="SAM" id="MobiDB-lite"/>
    </source>
</evidence>
<feature type="compositionally biased region" description="Basic residues" evidence="1">
    <location>
        <begin position="1"/>
        <end position="11"/>
    </location>
</feature>
<feature type="region of interest" description="Disordered" evidence="1">
    <location>
        <begin position="129"/>
        <end position="155"/>
    </location>
</feature>
<feature type="region of interest" description="Disordered" evidence="1">
    <location>
        <begin position="1"/>
        <end position="76"/>
    </location>
</feature>
<comment type="caution">
    <text evidence="2">The sequence shown here is derived from an EMBL/GenBank/DDBJ whole genome shotgun (WGS) entry which is preliminary data.</text>
</comment>